<dbReference type="EMBL" id="JAHRHJ020000001">
    <property type="protein sequence ID" value="KAH9327974.1"/>
    <property type="molecule type" value="Genomic_DNA"/>
</dbReference>
<accession>A0AA38GSN1</accession>
<evidence type="ECO:0000313" key="2">
    <source>
        <dbReference type="EMBL" id="KAH9327974.1"/>
    </source>
</evidence>
<protein>
    <submittedName>
        <fullName evidence="2">Uncharacterized protein</fullName>
    </submittedName>
</protein>
<proteinExistence type="predicted"/>
<keyword evidence="3" id="KW-1185">Reference proteome</keyword>
<sequence length="530" mass="58316">MTHSTADRWIQGLTRISACSPWPSQKAAVIMANLIDVILDTGYLIKAPCNDAENPRTNELYSHINHLRRWRKGFNNIASLLFKLVLVLSYLRFCNYSNSLLMGGQLKHLEPDNCESFRNDGEVWNILVENGIATFLEKMSGYSALVSYAVTASWSRGRVQIGSTRFTISTNAIADATGLPAAGDIYYRRSLHAEIQDFNAPGDRPNKYLSGYTRDSLPSPWDRVAEAIMRYFTIDGRYRLVFGPHLFILSHLRWGRKINLAAFLFQSLEHSVMLAREGEGVILHQGLLYLLFSVAASHFDLLHFPPKMGRCRHSPSPPRPSSSSHHSSRRRRRLLLSSGSDSDVAIVSPPRDASIPTASPPFPTPISCLFLEDTNASGHAPSPISSPGLSGVADLLGLAQLYPDSSEEEQGDINQCVAEPSSHSVGSKDPSAVKDFTVDTPLSTPVLESNTADIDADAKNDHNKADIISSILSKLQRAFKALKAWEDFTDSTRAALANDCSELLKLADLLANDSGSPRAKNVVSELKKLI</sequence>
<feature type="region of interest" description="Disordered" evidence="1">
    <location>
        <begin position="418"/>
        <end position="437"/>
    </location>
</feature>
<evidence type="ECO:0000313" key="3">
    <source>
        <dbReference type="Proteomes" id="UP000824469"/>
    </source>
</evidence>
<dbReference type="Proteomes" id="UP000824469">
    <property type="component" value="Unassembled WGS sequence"/>
</dbReference>
<gene>
    <name evidence="2" type="ORF">KI387_000082</name>
</gene>
<reference evidence="2 3" key="1">
    <citation type="journal article" date="2021" name="Nat. Plants">
        <title>The Taxus genome provides insights into paclitaxel biosynthesis.</title>
        <authorList>
            <person name="Xiong X."/>
            <person name="Gou J."/>
            <person name="Liao Q."/>
            <person name="Li Y."/>
            <person name="Zhou Q."/>
            <person name="Bi G."/>
            <person name="Li C."/>
            <person name="Du R."/>
            <person name="Wang X."/>
            <person name="Sun T."/>
            <person name="Guo L."/>
            <person name="Liang H."/>
            <person name="Lu P."/>
            <person name="Wu Y."/>
            <person name="Zhang Z."/>
            <person name="Ro D.K."/>
            <person name="Shang Y."/>
            <person name="Huang S."/>
            <person name="Yan J."/>
        </authorList>
    </citation>
    <scope>NUCLEOTIDE SEQUENCE [LARGE SCALE GENOMIC DNA]</scope>
    <source>
        <strain evidence="2">Ta-2019</strain>
    </source>
</reference>
<organism evidence="2 3">
    <name type="scientific">Taxus chinensis</name>
    <name type="common">Chinese yew</name>
    <name type="synonym">Taxus wallichiana var. chinensis</name>
    <dbReference type="NCBI Taxonomy" id="29808"/>
    <lineage>
        <taxon>Eukaryota</taxon>
        <taxon>Viridiplantae</taxon>
        <taxon>Streptophyta</taxon>
        <taxon>Embryophyta</taxon>
        <taxon>Tracheophyta</taxon>
        <taxon>Spermatophyta</taxon>
        <taxon>Pinopsida</taxon>
        <taxon>Pinidae</taxon>
        <taxon>Conifers II</taxon>
        <taxon>Cupressales</taxon>
        <taxon>Taxaceae</taxon>
        <taxon>Taxus</taxon>
    </lineage>
</organism>
<name>A0AA38GSN1_TAXCH</name>
<evidence type="ECO:0000256" key="1">
    <source>
        <dbReference type="SAM" id="MobiDB-lite"/>
    </source>
</evidence>
<dbReference type="AlphaFoldDB" id="A0AA38GSN1"/>
<comment type="caution">
    <text evidence="2">The sequence shown here is derived from an EMBL/GenBank/DDBJ whole genome shotgun (WGS) entry which is preliminary data.</text>
</comment>
<feature type="region of interest" description="Disordered" evidence="1">
    <location>
        <begin position="310"/>
        <end position="333"/>
    </location>
</feature>